<sequence length="418" mass="47896">MTLTLFFLFLAVFFSAFFSGMEIAFVSANKLKIELDKKQGGLPAKILSSFIQNPAKFISAMLLGNNIALVIYGMLMAKILEPIIFQFTNSEVVVLLIQTLLSTLFVLFFAEFLPKALLRINPNRTLTIAAVPLKIVYIIIYPFNYLTIGLSNFILRLFKIDTSDSNMAFSKIDLEHFVMDIQERQEEGEEIEHEIQIFKNALDFSEVKARECMIHRTEIIAMNVEESIENLREKFLETGLSKILIYRDNIDHIIGYTHSLELFKKPETIKSILLPVAIIPESMPANEILKQFIKLRRSMAVVVDEFGGTSGLITMEDIVEEIFGEIEDEYDIEELVDIQINETTFQFSAKTEIDYINEKYKLSLPESEDYETLGGFVINIHESIPEKDEVILFKNYSLTINEVSENKIELITIEVSEN</sequence>
<dbReference type="GO" id="GO:0050660">
    <property type="term" value="F:flavin adenine dinucleotide binding"/>
    <property type="evidence" value="ECO:0007669"/>
    <property type="project" value="InterPro"/>
</dbReference>
<dbReference type="Proteomes" id="UP000321721">
    <property type="component" value="Unassembled WGS sequence"/>
</dbReference>
<keyword evidence="2 8" id="KW-0812">Transmembrane</keyword>
<dbReference type="InterPro" id="IPR000644">
    <property type="entry name" value="CBS_dom"/>
</dbReference>
<keyword evidence="5 7" id="KW-0129">CBS domain</keyword>
<evidence type="ECO:0000256" key="6">
    <source>
        <dbReference type="ARBA" id="ARBA00023136"/>
    </source>
</evidence>
<dbReference type="OrthoDB" id="9798188at2"/>
<evidence type="ECO:0000313" key="12">
    <source>
        <dbReference type="EMBL" id="TXB63897.1"/>
    </source>
</evidence>
<feature type="transmembrane region" description="Helical" evidence="9">
    <location>
        <begin position="92"/>
        <end position="113"/>
    </location>
</feature>
<dbReference type="InterPro" id="IPR016169">
    <property type="entry name" value="FAD-bd_PCMH_sub2"/>
</dbReference>
<dbReference type="InterPro" id="IPR046342">
    <property type="entry name" value="CBS_dom_sf"/>
</dbReference>
<feature type="domain" description="CNNM transmembrane" evidence="11">
    <location>
        <begin position="1"/>
        <end position="195"/>
    </location>
</feature>
<dbReference type="Pfam" id="PF00571">
    <property type="entry name" value="CBS"/>
    <property type="match status" value="1"/>
</dbReference>
<dbReference type="PROSITE" id="PS51846">
    <property type="entry name" value="CNNM"/>
    <property type="match status" value="1"/>
</dbReference>
<evidence type="ECO:0000256" key="5">
    <source>
        <dbReference type="ARBA" id="ARBA00023122"/>
    </source>
</evidence>
<dbReference type="Gene3D" id="3.30.465.10">
    <property type="match status" value="1"/>
</dbReference>
<feature type="transmembrane region" description="Helical" evidence="9">
    <location>
        <begin position="57"/>
        <end position="80"/>
    </location>
</feature>
<dbReference type="RefSeq" id="WP_147101801.1">
    <property type="nucleotide sequence ID" value="NZ_VOOS01000006.1"/>
</dbReference>
<comment type="subcellular location">
    <subcellularLocation>
        <location evidence="1">Membrane</location>
        <topology evidence="1">Multi-pass membrane protein</topology>
    </subcellularLocation>
</comment>
<keyword evidence="13" id="KW-1185">Reference proteome</keyword>
<evidence type="ECO:0000256" key="2">
    <source>
        <dbReference type="ARBA" id="ARBA00022692"/>
    </source>
</evidence>
<keyword evidence="6 8" id="KW-0472">Membrane</keyword>
<evidence type="ECO:0000313" key="13">
    <source>
        <dbReference type="Proteomes" id="UP000321721"/>
    </source>
</evidence>
<dbReference type="AlphaFoldDB" id="A0A5C6RNU7"/>
<gene>
    <name evidence="12" type="ORF">FRY74_11620</name>
</gene>
<dbReference type="InterPro" id="IPR036318">
    <property type="entry name" value="FAD-bd_PCMH-like_sf"/>
</dbReference>
<dbReference type="InterPro" id="IPR002550">
    <property type="entry name" value="CNNM"/>
</dbReference>
<evidence type="ECO:0000256" key="4">
    <source>
        <dbReference type="ARBA" id="ARBA00022989"/>
    </source>
</evidence>
<dbReference type="SUPFAM" id="SSF54631">
    <property type="entry name" value="CBS-domain pair"/>
    <property type="match status" value="1"/>
</dbReference>
<dbReference type="PROSITE" id="PS51371">
    <property type="entry name" value="CBS"/>
    <property type="match status" value="1"/>
</dbReference>
<dbReference type="PANTHER" id="PTHR22777">
    <property type="entry name" value="HEMOLYSIN-RELATED"/>
    <property type="match status" value="1"/>
</dbReference>
<evidence type="ECO:0000256" key="9">
    <source>
        <dbReference type="SAM" id="Phobius"/>
    </source>
</evidence>
<accession>A0A5C6RNU7</accession>
<dbReference type="EMBL" id="VOOS01000006">
    <property type="protein sequence ID" value="TXB63897.1"/>
    <property type="molecule type" value="Genomic_DNA"/>
</dbReference>
<keyword evidence="3" id="KW-0677">Repeat</keyword>
<evidence type="ECO:0000259" key="11">
    <source>
        <dbReference type="PROSITE" id="PS51846"/>
    </source>
</evidence>
<protein>
    <submittedName>
        <fullName evidence="12">HlyC/CorC family transporter</fullName>
    </submittedName>
</protein>
<evidence type="ECO:0000259" key="10">
    <source>
        <dbReference type="PROSITE" id="PS51371"/>
    </source>
</evidence>
<organism evidence="12 13">
    <name type="scientific">Vicingus serpentipes</name>
    <dbReference type="NCBI Taxonomy" id="1926625"/>
    <lineage>
        <taxon>Bacteria</taxon>
        <taxon>Pseudomonadati</taxon>
        <taxon>Bacteroidota</taxon>
        <taxon>Flavobacteriia</taxon>
        <taxon>Flavobacteriales</taxon>
        <taxon>Vicingaceae</taxon>
        <taxon>Vicingus</taxon>
    </lineage>
</organism>
<keyword evidence="4 8" id="KW-1133">Transmembrane helix</keyword>
<name>A0A5C6RNU7_9FLAO</name>
<feature type="domain" description="CBS" evidence="10">
    <location>
        <begin position="269"/>
        <end position="329"/>
    </location>
</feature>
<dbReference type="Pfam" id="PF03471">
    <property type="entry name" value="CorC_HlyC"/>
    <property type="match status" value="1"/>
</dbReference>
<dbReference type="GO" id="GO:0005886">
    <property type="term" value="C:plasma membrane"/>
    <property type="evidence" value="ECO:0007669"/>
    <property type="project" value="TreeGrafter"/>
</dbReference>
<evidence type="ECO:0000256" key="3">
    <source>
        <dbReference type="ARBA" id="ARBA00022737"/>
    </source>
</evidence>
<dbReference type="Pfam" id="PF01595">
    <property type="entry name" value="CNNM"/>
    <property type="match status" value="1"/>
</dbReference>
<dbReference type="SUPFAM" id="SSF56176">
    <property type="entry name" value="FAD-binding/transporter-associated domain-like"/>
    <property type="match status" value="1"/>
</dbReference>
<evidence type="ECO:0000256" key="8">
    <source>
        <dbReference type="PROSITE-ProRule" id="PRU01193"/>
    </source>
</evidence>
<evidence type="ECO:0000256" key="7">
    <source>
        <dbReference type="PROSITE-ProRule" id="PRU00703"/>
    </source>
</evidence>
<evidence type="ECO:0000256" key="1">
    <source>
        <dbReference type="ARBA" id="ARBA00004141"/>
    </source>
</evidence>
<reference evidence="12 13" key="1">
    <citation type="submission" date="2019-08" db="EMBL/GenBank/DDBJ databases">
        <title>Genome of Vicingus serpentipes NCIMB 15042.</title>
        <authorList>
            <person name="Bowman J.P."/>
        </authorList>
    </citation>
    <scope>NUCLEOTIDE SEQUENCE [LARGE SCALE GENOMIC DNA]</scope>
    <source>
        <strain evidence="12 13">NCIMB 15042</strain>
    </source>
</reference>
<dbReference type="Gene3D" id="3.10.580.10">
    <property type="entry name" value="CBS-domain"/>
    <property type="match status" value="1"/>
</dbReference>
<dbReference type="SMART" id="SM01091">
    <property type="entry name" value="CorC_HlyC"/>
    <property type="match status" value="1"/>
</dbReference>
<comment type="caution">
    <text evidence="12">The sequence shown here is derived from an EMBL/GenBank/DDBJ whole genome shotgun (WGS) entry which is preliminary data.</text>
</comment>
<dbReference type="InterPro" id="IPR005170">
    <property type="entry name" value="Transptr-assoc_dom"/>
</dbReference>
<dbReference type="PANTHER" id="PTHR22777:SF17">
    <property type="entry name" value="UPF0053 PROTEIN SLL0260"/>
    <property type="match status" value="1"/>
</dbReference>
<dbReference type="CDD" id="cd04590">
    <property type="entry name" value="CBS_pair_CorC_HlyC_assoc"/>
    <property type="match status" value="1"/>
</dbReference>
<proteinExistence type="predicted"/>
<dbReference type="InterPro" id="IPR044751">
    <property type="entry name" value="Ion_transp-like_CBS"/>
</dbReference>
<feature type="transmembrane region" description="Helical" evidence="9">
    <location>
        <begin position="133"/>
        <end position="155"/>
    </location>
</feature>